<feature type="signal peptide" evidence="1">
    <location>
        <begin position="1"/>
        <end position="17"/>
    </location>
</feature>
<keyword evidence="1" id="KW-0732">Signal</keyword>
<name>A0A1J3H3H9_NOCCA</name>
<dbReference type="AlphaFoldDB" id="A0A1J3H3H9"/>
<dbReference type="EMBL" id="GEVL01014478">
    <property type="protein sequence ID" value="JAU62863.1"/>
    <property type="molecule type" value="Transcribed_RNA"/>
</dbReference>
<evidence type="ECO:0000313" key="2">
    <source>
        <dbReference type="EMBL" id="JAU62863.1"/>
    </source>
</evidence>
<feature type="chain" id="PRO_5009622408" evidence="1">
    <location>
        <begin position="18"/>
        <end position="260"/>
    </location>
</feature>
<sequence>MIWIEASLSGLIGSVLVLTCGDCGNFSRLLIGSFPIEFKDHDLGENNGGDNDRLLMTKRFEKIGYYGFKSVLLCGFGKEELRLMGFAITVSNRWRYICQISVMIGSGRNIRSIQSRSGSPNEKGNKIYCFVLFFLSYLVHEDHSRSNQIMVPPYFEPANNYEWDDLLTIVLLPFDQIGLIGFDWVVMNADFVFRIWMGFALVLMGSQDWDNIGDFQKENFGLQDWERGLQLNEHQLYMAWRSNALRVGGYQALLEGIWSS</sequence>
<proteinExistence type="predicted"/>
<organism evidence="2">
    <name type="scientific">Noccaea caerulescens</name>
    <name type="common">Alpine penny-cress</name>
    <name type="synonym">Thlaspi caerulescens</name>
    <dbReference type="NCBI Taxonomy" id="107243"/>
    <lineage>
        <taxon>Eukaryota</taxon>
        <taxon>Viridiplantae</taxon>
        <taxon>Streptophyta</taxon>
        <taxon>Embryophyta</taxon>
        <taxon>Tracheophyta</taxon>
        <taxon>Spermatophyta</taxon>
        <taxon>Magnoliopsida</taxon>
        <taxon>eudicotyledons</taxon>
        <taxon>Gunneridae</taxon>
        <taxon>Pentapetalae</taxon>
        <taxon>rosids</taxon>
        <taxon>malvids</taxon>
        <taxon>Brassicales</taxon>
        <taxon>Brassicaceae</taxon>
        <taxon>Coluteocarpeae</taxon>
        <taxon>Noccaea</taxon>
    </lineage>
</organism>
<protein>
    <submittedName>
        <fullName evidence="2">Uncharacterized protein</fullName>
    </submittedName>
</protein>
<evidence type="ECO:0000256" key="1">
    <source>
        <dbReference type="SAM" id="SignalP"/>
    </source>
</evidence>
<accession>A0A1J3H3H9</accession>
<reference evidence="2" key="1">
    <citation type="submission" date="2016-07" db="EMBL/GenBank/DDBJ databases">
        <title>De novo transcriptome assembly of four accessions of the metal hyperaccumulator plant Noccaea caerulescens.</title>
        <authorList>
            <person name="Blande D."/>
            <person name="Halimaa P."/>
            <person name="Tervahauta A.I."/>
            <person name="Aarts M.G."/>
            <person name="Karenlampi S.O."/>
        </authorList>
    </citation>
    <scope>NUCLEOTIDE SEQUENCE</scope>
</reference>
<gene>
    <name evidence="2" type="ORF">LE_TR2146_c4_g1_i1_g.5886</name>
</gene>